<proteinExistence type="inferred from homology"/>
<evidence type="ECO:0000313" key="2">
    <source>
        <dbReference type="EMBL" id="MSR91718.1"/>
    </source>
</evidence>
<dbReference type="GO" id="GO:0003796">
    <property type="term" value="F:lysozyme activity"/>
    <property type="evidence" value="ECO:0007669"/>
    <property type="project" value="InterPro"/>
</dbReference>
<dbReference type="GO" id="GO:0016052">
    <property type="term" value="P:carbohydrate catabolic process"/>
    <property type="evidence" value="ECO:0007669"/>
    <property type="project" value="TreeGrafter"/>
</dbReference>
<evidence type="ECO:0000256" key="1">
    <source>
        <dbReference type="ARBA" id="ARBA00010646"/>
    </source>
</evidence>
<dbReference type="GO" id="GO:0009253">
    <property type="term" value="P:peptidoglycan catabolic process"/>
    <property type="evidence" value="ECO:0007669"/>
    <property type="project" value="InterPro"/>
</dbReference>
<dbReference type="RefSeq" id="WP_154531612.1">
    <property type="nucleotide sequence ID" value="NZ_VULX01000014.1"/>
</dbReference>
<dbReference type="InterPro" id="IPR002053">
    <property type="entry name" value="Glyco_hydro_25"/>
</dbReference>
<sequence length="313" mass="35880">MQNNNPQSTFGPDINEYTQNADFSVLAYTVDFIYLRASGSATGRFRIDRKFIQYAKSCRDYGIPCGAYHYAVPSYDLTTADQQCDGFIDALQQGFGVKDYGELFPVVDVEAPTDKSISTTALINWVDRFRKRFESKTRRRLMLYTGLFFIELYNNFNVPGKGYPLSNMPLWIAMYRDVPVNPAVPPDIGGWKRWKMWQYTEKGRIRGISSAVDLNWGPDSIDFLIQPRVVRGLQATMDNNNIYVKWDKNSDKDLLGYNIFVNNYWVGTVDRDATSFVIKNSKLTLQKNKPINVTIEAFDFDGEVSKTRAKVTL</sequence>
<dbReference type="Gene3D" id="3.20.20.80">
    <property type="entry name" value="Glycosidases"/>
    <property type="match status" value="1"/>
</dbReference>
<dbReference type="PANTHER" id="PTHR34135:SF2">
    <property type="entry name" value="LYSOZYME"/>
    <property type="match status" value="1"/>
</dbReference>
<dbReference type="Proteomes" id="UP000460287">
    <property type="component" value="Unassembled WGS sequence"/>
</dbReference>
<gene>
    <name evidence="2" type="ORF">FYJ33_09980</name>
</gene>
<protein>
    <submittedName>
        <fullName evidence="2">Muramidase</fullName>
    </submittedName>
</protein>
<dbReference type="InterPro" id="IPR013783">
    <property type="entry name" value="Ig-like_fold"/>
</dbReference>
<dbReference type="EMBL" id="VULX01000014">
    <property type="protein sequence ID" value="MSR91718.1"/>
    <property type="molecule type" value="Genomic_DNA"/>
</dbReference>
<comment type="similarity">
    <text evidence="1">Belongs to the glycosyl hydrolase 25 family.</text>
</comment>
<comment type="caution">
    <text evidence="2">The sequence shown here is derived from an EMBL/GenBank/DDBJ whole genome shotgun (WGS) entry which is preliminary data.</text>
</comment>
<dbReference type="Gene3D" id="2.60.40.10">
    <property type="entry name" value="Immunoglobulins"/>
    <property type="match status" value="1"/>
</dbReference>
<organism evidence="2 3">
    <name type="scientific">Inconstantimicrobium porci</name>
    <dbReference type="NCBI Taxonomy" id="2652291"/>
    <lineage>
        <taxon>Bacteria</taxon>
        <taxon>Bacillati</taxon>
        <taxon>Bacillota</taxon>
        <taxon>Clostridia</taxon>
        <taxon>Eubacteriales</taxon>
        <taxon>Clostridiaceae</taxon>
        <taxon>Inconstantimicrobium</taxon>
    </lineage>
</organism>
<dbReference type="PANTHER" id="PTHR34135">
    <property type="entry name" value="LYSOZYME"/>
    <property type="match status" value="1"/>
</dbReference>
<dbReference type="CDD" id="cd00599">
    <property type="entry name" value="GH25_muramidase"/>
    <property type="match status" value="1"/>
</dbReference>
<dbReference type="SUPFAM" id="SSF51445">
    <property type="entry name" value="(Trans)glycosidases"/>
    <property type="match status" value="1"/>
</dbReference>
<dbReference type="GO" id="GO:0016998">
    <property type="term" value="P:cell wall macromolecule catabolic process"/>
    <property type="evidence" value="ECO:0007669"/>
    <property type="project" value="InterPro"/>
</dbReference>
<dbReference type="AlphaFoldDB" id="A0A7X2MZ52"/>
<reference evidence="2 3" key="1">
    <citation type="submission" date="2019-08" db="EMBL/GenBank/DDBJ databases">
        <title>In-depth cultivation of the pig gut microbiome towards novel bacterial diversity and tailored functional studies.</title>
        <authorList>
            <person name="Wylensek D."/>
            <person name="Hitch T.C.A."/>
            <person name="Clavel T."/>
        </authorList>
    </citation>
    <scope>NUCLEOTIDE SEQUENCE [LARGE SCALE GENOMIC DNA]</scope>
    <source>
        <strain evidence="2 3">WCA-383-APC-5B</strain>
    </source>
</reference>
<dbReference type="PROSITE" id="PS51904">
    <property type="entry name" value="GLYCOSYL_HYDROL_F25_2"/>
    <property type="match status" value="1"/>
</dbReference>
<dbReference type="Pfam" id="PF01183">
    <property type="entry name" value="Glyco_hydro_25"/>
    <property type="match status" value="1"/>
</dbReference>
<evidence type="ECO:0000313" key="3">
    <source>
        <dbReference type="Proteomes" id="UP000460287"/>
    </source>
</evidence>
<name>A0A7X2MZ52_9CLOT</name>
<accession>A0A7X2MZ52</accession>
<dbReference type="InterPro" id="IPR017853">
    <property type="entry name" value="GH"/>
</dbReference>
<keyword evidence="3" id="KW-1185">Reference proteome</keyword>